<dbReference type="PROSITE" id="PS50987">
    <property type="entry name" value="HTH_ARSR_2"/>
    <property type="match status" value="1"/>
</dbReference>
<dbReference type="AlphaFoldDB" id="A0A212L2L8"/>
<dbReference type="InterPro" id="IPR036388">
    <property type="entry name" value="WH-like_DNA-bd_sf"/>
</dbReference>
<evidence type="ECO:0000313" key="5">
    <source>
        <dbReference type="EMBL" id="SCM71804.1"/>
    </source>
</evidence>
<sequence>MEVTHASTLFEALSSPIRLQLFRLLVRFAPEGLVAGEIAKHLQLPGTNLSFHLKGLLHAGLITVEKEGRFLRYRANIPLMLETIAYLTEECCAGHPEQCERFRAQSTVAAAVLPERCCK</sequence>
<accession>A0A212L2L8</accession>
<gene>
    <name evidence="5" type="ORF">KL86DES1_20211</name>
</gene>
<proteinExistence type="predicted"/>
<evidence type="ECO:0000256" key="2">
    <source>
        <dbReference type="ARBA" id="ARBA00023125"/>
    </source>
</evidence>
<dbReference type="Gene3D" id="1.10.10.10">
    <property type="entry name" value="Winged helix-like DNA-binding domain superfamily/Winged helix DNA-binding domain"/>
    <property type="match status" value="1"/>
</dbReference>
<dbReference type="Pfam" id="PF12840">
    <property type="entry name" value="HTH_20"/>
    <property type="match status" value="1"/>
</dbReference>
<evidence type="ECO:0000259" key="4">
    <source>
        <dbReference type="PROSITE" id="PS50987"/>
    </source>
</evidence>
<dbReference type="InterPro" id="IPR036390">
    <property type="entry name" value="WH_DNA-bd_sf"/>
</dbReference>
<reference evidence="5" key="1">
    <citation type="submission" date="2016-08" db="EMBL/GenBank/DDBJ databases">
        <authorList>
            <person name="Seilhamer J.J."/>
        </authorList>
    </citation>
    <scope>NUCLEOTIDE SEQUENCE</scope>
    <source>
        <strain evidence="5">86-1</strain>
    </source>
</reference>
<dbReference type="EMBL" id="FMJC01000002">
    <property type="protein sequence ID" value="SCM71804.1"/>
    <property type="molecule type" value="Genomic_DNA"/>
</dbReference>
<dbReference type="SUPFAM" id="SSF46785">
    <property type="entry name" value="Winged helix' DNA-binding domain"/>
    <property type="match status" value="1"/>
</dbReference>
<feature type="domain" description="HTH arsR-type" evidence="4">
    <location>
        <begin position="1"/>
        <end position="95"/>
    </location>
</feature>
<dbReference type="CDD" id="cd00090">
    <property type="entry name" value="HTH_ARSR"/>
    <property type="match status" value="1"/>
</dbReference>
<dbReference type="InterPro" id="IPR051011">
    <property type="entry name" value="Metal_resp_trans_reg"/>
</dbReference>
<keyword evidence="2" id="KW-0238">DNA-binding</keyword>
<dbReference type="NCBIfam" id="NF033788">
    <property type="entry name" value="HTH_metalloreg"/>
    <property type="match status" value="1"/>
</dbReference>
<evidence type="ECO:0000256" key="1">
    <source>
        <dbReference type="ARBA" id="ARBA00023015"/>
    </source>
</evidence>
<name>A0A212L2L8_9BACT</name>
<dbReference type="GO" id="GO:0003700">
    <property type="term" value="F:DNA-binding transcription factor activity"/>
    <property type="evidence" value="ECO:0007669"/>
    <property type="project" value="InterPro"/>
</dbReference>
<dbReference type="PRINTS" id="PR00778">
    <property type="entry name" value="HTHARSR"/>
</dbReference>
<dbReference type="SMART" id="SM00418">
    <property type="entry name" value="HTH_ARSR"/>
    <property type="match status" value="1"/>
</dbReference>
<protein>
    <submittedName>
        <fullName evidence="5">Putative transcriptional regulator, ArsR family</fullName>
    </submittedName>
</protein>
<organism evidence="5">
    <name type="scientific">uncultured Desulfovibrio sp</name>
    <dbReference type="NCBI Taxonomy" id="167968"/>
    <lineage>
        <taxon>Bacteria</taxon>
        <taxon>Pseudomonadati</taxon>
        <taxon>Thermodesulfobacteriota</taxon>
        <taxon>Desulfovibrionia</taxon>
        <taxon>Desulfovibrionales</taxon>
        <taxon>Desulfovibrionaceae</taxon>
        <taxon>Desulfovibrio</taxon>
        <taxon>environmental samples</taxon>
    </lineage>
</organism>
<keyword evidence="3" id="KW-0804">Transcription</keyword>
<dbReference type="GO" id="GO:0003677">
    <property type="term" value="F:DNA binding"/>
    <property type="evidence" value="ECO:0007669"/>
    <property type="project" value="UniProtKB-KW"/>
</dbReference>
<dbReference type="InterPro" id="IPR001845">
    <property type="entry name" value="HTH_ArsR_DNA-bd_dom"/>
</dbReference>
<dbReference type="PANTHER" id="PTHR43132:SF2">
    <property type="entry name" value="ARSENICAL RESISTANCE OPERON REPRESSOR ARSR-RELATED"/>
    <property type="match status" value="1"/>
</dbReference>
<dbReference type="PANTHER" id="PTHR43132">
    <property type="entry name" value="ARSENICAL RESISTANCE OPERON REPRESSOR ARSR-RELATED"/>
    <property type="match status" value="1"/>
</dbReference>
<evidence type="ECO:0000256" key="3">
    <source>
        <dbReference type="ARBA" id="ARBA00023163"/>
    </source>
</evidence>
<dbReference type="RefSeq" id="WP_179979919.1">
    <property type="nucleotide sequence ID" value="NZ_LT608333.1"/>
</dbReference>
<keyword evidence="1" id="KW-0805">Transcription regulation</keyword>
<dbReference type="InterPro" id="IPR011991">
    <property type="entry name" value="ArsR-like_HTH"/>
</dbReference>